<dbReference type="EMBL" id="GGEC01018743">
    <property type="protein sequence ID" value="MBW99226.1"/>
    <property type="molecule type" value="Transcribed_RNA"/>
</dbReference>
<proteinExistence type="predicted"/>
<name>A0A2P2K0J2_RHIMU</name>
<protein>
    <submittedName>
        <fullName evidence="1">V-type proton ATPase proteolipid subunit</fullName>
    </submittedName>
</protein>
<reference evidence="1" key="1">
    <citation type="submission" date="2018-02" db="EMBL/GenBank/DDBJ databases">
        <title>Rhizophora mucronata_Transcriptome.</title>
        <authorList>
            <person name="Meera S.P."/>
            <person name="Sreeshan A."/>
            <person name="Augustine A."/>
        </authorList>
    </citation>
    <scope>NUCLEOTIDE SEQUENCE</scope>
    <source>
        <tissue evidence="1">Leaf</tissue>
    </source>
</reference>
<accession>A0A2P2K0J2</accession>
<organism evidence="1">
    <name type="scientific">Rhizophora mucronata</name>
    <name type="common">Asiatic mangrove</name>
    <dbReference type="NCBI Taxonomy" id="61149"/>
    <lineage>
        <taxon>Eukaryota</taxon>
        <taxon>Viridiplantae</taxon>
        <taxon>Streptophyta</taxon>
        <taxon>Embryophyta</taxon>
        <taxon>Tracheophyta</taxon>
        <taxon>Spermatophyta</taxon>
        <taxon>Magnoliopsida</taxon>
        <taxon>eudicotyledons</taxon>
        <taxon>Gunneridae</taxon>
        <taxon>Pentapetalae</taxon>
        <taxon>rosids</taxon>
        <taxon>fabids</taxon>
        <taxon>Malpighiales</taxon>
        <taxon>Rhizophoraceae</taxon>
        <taxon>Rhizophora</taxon>
    </lineage>
</organism>
<sequence>MTNGHTHQIDNKI</sequence>
<evidence type="ECO:0000313" key="1">
    <source>
        <dbReference type="EMBL" id="MBW99226.1"/>
    </source>
</evidence>